<dbReference type="STRING" id="180197.SAMN02982919_02392"/>
<dbReference type="PANTHER" id="PTHR45138:SF9">
    <property type="entry name" value="DIGUANYLATE CYCLASE DGCM-RELATED"/>
    <property type="match status" value="1"/>
</dbReference>
<dbReference type="InterPro" id="IPR043128">
    <property type="entry name" value="Rev_trsase/Diguanyl_cyclase"/>
</dbReference>
<evidence type="ECO:0000256" key="2">
    <source>
        <dbReference type="ARBA" id="ARBA00034247"/>
    </source>
</evidence>
<dbReference type="FunFam" id="3.30.70.270:FF:000001">
    <property type="entry name" value="Diguanylate cyclase domain protein"/>
    <property type="match status" value="1"/>
</dbReference>
<dbReference type="Pfam" id="PF00990">
    <property type="entry name" value="GGDEF"/>
    <property type="match status" value="1"/>
</dbReference>
<proteinExistence type="predicted"/>
<sequence>MSFGKIAPFRSRLLPMPECPRHACNEDELVTQVQALLADPVHQANPLREPLAHLLACNQVHQAQLHRLIRISDGYQYISRRQQENLEQQYERQLHRLEKIARISDRYQNSLRELSETLKQASLHDPLTSLGNRRFLMERLTQETERANRKASPYTLAILDVDRFKTVNDRFGHEAGDTVLCSIANAIADALREYDVCGRWGGEEFLILMPETPLDFALQIAQRVTQSIKAIRFEFLDTRISASVGLSTYCLGERFSDTLNRADAALLRAKVDGRDRIEA</sequence>
<dbReference type="EC" id="2.7.7.65" evidence="1"/>
<dbReference type="NCBIfam" id="TIGR00254">
    <property type="entry name" value="GGDEF"/>
    <property type="match status" value="1"/>
</dbReference>
<comment type="catalytic activity">
    <reaction evidence="2">
        <text>2 GTP = 3',3'-c-di-GMP + 2 diphosphate</text>
        <dbReference type="Rhea" id="RHEA:24898"/>
        <dbReference type="ChEBI" id="CHEBI:33019"/>
        <dbReference type="ChEBI" id="CHEBI:37565"/>
        <dbReference type="ChEBI" id="CHEBI:58805"/>
        <dbReference type="EC" id="2.7.7.65"/>
    </reaction>
</comment>
<dbReference type="InterPro" id="IPR029787">
    <property type="entry name" value="Nucleotide_cyclase"/>
</dbReference>
<dbReference type="EMBL" id="FOGD01000008">
    <property type="protein sequence ID" value="SER44090.1"/>
    <property type="molecule type" value="Genomic_DNA"/>
</dbReference>
<accession>A0A1H9P7C4</accession>
<dbReference type="AlphaFoldDB" id="A0A1H9P7C4"/>
<reference evidence="4 5" key="1">
    <citation type="submission" date="2016-10" db="EMBL/GenBank/DDBJ databases">
        <authorList>
            <person name="de Groot N.N."/>
        </authorList>
    </citation>
    <scope>NUCLEOTIDE SEQUENCE [LARGE SCALE GENOMIC DNA]</scope>
    <source>
        <strain evidence="4 5">ATCC 35958</strain>
    </source>
</reference>
<evidence type="ECO:0000313" key="4">
    <source>
        <dbReference type="EMBL" id="SER44090.1"/>
    </source>
</evidence>
<gene>
    <name evidence="4" type="ORF">SAMN02982919_02392</name>
</gene>
<dbReference type="Proteomes" id="UP000199766">
    <property type="component" value="Unassembled WGS sequence"/>
</dbReference>
<organism evidence="4 5">
    <name type="scientific">Giesbergeria anulus</name>
    <dbReference type="NCBI Taxonomy" id="180197"/>
    <lineage>
        <taxon>Bacteria</taxon>
        <taxon>Pseudomonadati</taxon>
        <taxon>Pseudomonadota</taxon>
        <taxon>Betaproteobacteria</taxon>
        <taxon>Burkholderiales</taxon>
        <taxon>Comamonadaceae</taxon>
        <taxon>Giesbergeria</taxon>
    </lineage>
</organism>
<evidence type="ECO:0000256" key="1">
    <source>
        <dbReference type="ARBA" id="ARBA00012528"/>
    </source>
</evidence>
<dbReference type="PANTHER" id="PTHR45138">
    <property type="entry name" value="REGULATORY COMPONENTS OF SENSORY TRANSDUCTION SYSTEM"/>
    <property type="match status" value="1"/>
</dbReference>
<name>A0A1H9P7C4_9BURK</name>
<dbReference type="GO" id="GO:1902201">
    <property type="term" value="P:negative regulation of bacterial-type flagellum-dependent cell motility"/>
    <property type="evidence" value="ECO:0007669"/>
    <property type="project" value="TreeGrafter"/>
</dbReference>
<keyword evidence="5" id="KW-1185">Reference proteome</keyword>
<evidence type="ECO:0000313" key="5">
    <source>
        <dbReference type="Proteomes" id="UP000199766"/>
    </source>
</evidence>
<dbReference type="NCBIfam" id="NF038266">
    <property type="entry name" value="diguan_SiaD"/>
    <property type="match status" value="1"/>
</dbReference>
<dbReference type="GO" id="GO:0052621">
    <property type="term" value="F:diguanylate cyclase activity"/>
    <property type="evidence" value="ECO:0007669"/>
    <property type="project" value="UniProtKB-EC"/>
</dbReference>
<evidence type="ECO:0000259" key="3">
    <source>
        <dbReference type="PROSITE" id="PS50887"/>
    </source>
</evidence>
<dbReference type="InterPro" id="IPR000160">
    <property type="entry name" value="GGDEF_dom"/>
</dbReference>
<feature type="domain" description="GGDEF" evidence="3">
    <location>
        <begin position="152"/>
        <end position="279"/>
    </location>
</feature>
<dbReference type="CDD" id="cd01949">
    <property type="entry name" value="GGDEF"/>
    <property type="match status" value="1"/>
</dbReference>
<dbReference type="SMART" id="SM00267">
    <property type="entry name" value="GGDEF"/>
    <property type="match status" value="1"/>
</dbReference>
<dbReference type="GO" id="GO:0043709">
    <property type="term" value="P:cell adhesion involved in single-species biofilm formation"/>
    <property type="evidence" value="ECO:0007669"/>
    <property type="project" value="TreeGrafter"/>
</dbReference>
<dbReference type="Gene3D" id="3.30.70.270">
    <property type="match status" value="1"/>
</dbReference>
<dbReference type="InterPro" id="IPR050469">
    <property type="entry name" value="Diguanylate_Cyclase"/>
</dbReference>
<dbReference type="PROSITE" id="PS50887">
    <property type="entry name" value="GGDEF"/>
    <property type="match status" value="1"/>
</dbReference>
<dbReference type="SUPFAM" id="SSF55073">
    <property type="entry name" value="Nucleotide cyclase"/>
    <property type="match status" value="1"/>
</dbReference>
<protein>
    <recommendedName>
        <fullName evidence="1">diguanylate cyclase</fullName>
        <ecNumber evidence="1">2.7.7.65</ecNumber>
    </recommendedName>
</protein>
<dbReference type="GO" id="GO:0005886">
    <property type="term" value="C:plasma membrane"/>
    <property type="evidence" value="ECO:0007669"/>
    <property type="project" value="TreeGrafter"/>
</dbReference>